<evidence type="ECO:0000313" key="1">
    <source>
        <dbReference type="Proteomes" id="UP000887579"/>
    </source>
</evidence>
<proteinExistence type="predicted"/>
<protein>
    <submittedName>
        <fullName evidence="2">Uncharacterized protein</fullName>
    </submittedName>
</protein>
<evidence type="ECO:0000313" key="2">
    <source>
        <dbReference type="WBParaSite" id="ES5_v2.g6475.t1"/>
    </source>
</evidence>
<name>A0AC34GPW5_9BILA</name>
<organism evidence="1 2">
    <name type="scientific">Panagrolaimus sp. ES5</name>
    <dbReference type="NCBI Taxonomy" id="591445"/>
    <lineage>
        <taxon>Eukaryota</taxon>
        <taxon>Metazoa</taxon>
        <taxon>Ecdysozoa</taxon>
        <taxon>Nematoda</taxon>
        <taxon>Chromadorea</taxon>
        <taxon>Rhabditida</taxon>
        <taxon>Tylenchina</taxon>
        <taxon>Panagrolaimomorpha</taxon>
        <taxon>Panagrolaimoidea</taxon>
        <taxon>Panagrolaimidae</taxon>
        <taxon>Panagrolaimus</taxon>
    </lineage>
</organism>
<sequence length="268" mass="30303">MKHLGNHGLEFTVTSKPFFEVLAIVYNQTLNTSSIADNNLKIAKTVIINGNAELHAQVLQNGYSNYSPYEKFFFASMSCIIIPYPSGDNGNLMKLLGTRGLEFIVIKKPIRNILSLIYNQTLNTSNDSRAVRTVIINGNNELHSMLLQHGYSNYSVTSIPYTKFVPKVFASCSGVYHVASKELFASHFCHTVETTVSDDDEYFSARQSPISSTNFNNDNAPFDNDFDNFDYNDVENDDEPRAKRVRRHHHKYGKIFCGCLQQCQVSKN</sequence>
<dbReference type="Proteomes" id="UP000887579">
    <property type="component" value="Unplaced"/>
</dbReference>
<dbReference type="WBParaSite" id="ES5_v2.g6475.t1">
    <property type="protein sequence ID" value="ES5_v2.g6475.t1"/>
    <property type="gene ID" value="ES5_v2.g6475"/>
</dbReference>
<reference evidence="2" key="1">
    <citation type="submission" date="2022-11" db="UniProtKB">
        <authorList>
            <consortium name="WormBaseParasite"/>
        </authorList>
    </citation>
    <scope>IDENTIFICATION</scope>
</reference>
<accession>A0AC34GPW5</accession>